<feature type="compositionally biased region" description="Basic and acidic residues" evidence="1">
    <location>
        <begin position="31"/>
        <end position="46"/>
    </location>
</feature>
<reference evidence="2" key="1">
    <citation type="journal article" date="2023" name="Mol. Biol. Evol.">
        <title>Third-Generation Sequencing Reveals the Adaptive Role of the Epigenome in Three Deep-Sea Polychaetes.</title>
        <authorList>
            <person name="Perez M."/>
            <person name="Aroh O."/>
            <person name="Sun Y."/>
            <person name="Lan Y."/>
            <person name="Juniper S.K."/>
            <person name="Young C.R."/>
            <person name="Angers B."/>
            <person name="Qian P.Y."/>
        </authorList>
    </citation>
    <scope>NUCLEOTIDE SEQUENCE</scope>
    <source>
        <strain evidence="2">P08H-3</strain>
    </source>
</reference>
<sequence>MADQRVPDLNGSLSSPDQSPGMSQKSQLGSREFKSPIKMQHGEVRRFKSSPSHSPTTSPRILGIRSSPSASESDDDDENRLLVMAKRRKLNYETPNYTPSSRGSPMNLSQDDSFLNEKTPNMPQLDGLLSQFTNSTDTSAMSTPAISPSASISSFQALVNQKGGLNFRGRYKKDELWPAIQGDYQFLMDEEIIETCKQYKELTDWLTHIQSVTQRQSSSLSERYLNQTIKNYEATVIFT</sequence>
<protein>
    <submittedName>
        <fullName evidence="2">Uncharacterized protein</fullName>
    </submittedName>
</protein>
<dbReference type="EMBL" id="JAODUP010000341">
    <property type="protein sequence ID" value="KAK2152031.1"/>
    <property type="molecule type" value="Genomic_DNA"/>
</dbReference>
<evidence type="ECO:0000256" key="1">
    <source>
        <dbReference type="SAM" id="MobiDB-lite"/>
    </source>
</evidence>
<accession>A0AAD9JG43</accession>
<organism evidence="2 3">
    <name type="scientific">Paralvinella palmiformis</name>
    <dbReference type="NCBI Taxonomy" id="53620"/>
    <lineage>
        <taxon>Eukaryota</taxon>
        <taxon>Metazoa</taxon>
        <taxon>Spiralia</taxon>
        <taxon>Lophotrochozoa</taxon>
        <taxon>Annelida</taxon>
        <taxon>Polychaeta</taxon>
        <taxon>Sedentaria</taxon>
        <taxon>Canalipalpata</taxon>
        <taxon>Terebellida</taxon>
        <taxon>Terebelliformia</taxon>
        <taxon>Alvinellidae</taxon>
        <taxon>Paralvinella</taxon>
    </lineage>
</organism>
<evidence type="ECO:0000313" key="3">
    <source>
        <dbReference type="Proteomes" id="UP001208570"/>
    </source>
</evidence>
<comment type="caution">
    <text evidence="2">The sequence shown here is derived from an EMBL/GenBank/DDBJ whole genome shotgun (WGS) entry which is preliminary data.</text>
</comment>
<feature type="compositionally biased region" description="Polar residues" evidence="1">
    <location>
        <begin position="11"/>
        <end position="29"/>
    </location>
</feature>
<name>A0AAD9JG43_9ANNE</name>
<gene>
    <name evidence="2" type="ORF">LSH36_341g00017</name>
</gene>
<feature type="compositionally biased region" description="Low complexity" evidence="1">
    <location>
        <begin position="49"/>
        <end position="59"/>
    </location>
</feature>
<dbReference type="Proteomes" id="UP001208570">
    <property type="component" value="Unassembled WGS sequence"/>
</dbReference>
<dbReference type="AlphaFoldDB" id="A0AAD9JG43"/>
<keyword evidence="3" id="KW-1185">Reference proteome</keyword>
<proteinExistence type="predicted"/>
<evidence type="ECO:0000313" key="2">
    <source>
        <dbReference type="EMBL" id="KAK2152031.1"/>
    </source>
</evidence>
<feature type="region of interest" description="Disordered" evidence="1">
    <location>
        <begin position="1"/>
        <end position="78"/>
    </location>
</feature>